<evidence type="ECO:0000256" key="10">
    <source>
        <dbReference type="SAM" id="MobiDB-lite"/>
    </source>
</evidence>
<feature type="compositionally biased region" description="Low complexity" evidence="10">
    <location>
        <begin position="199"/>
        <end position="212"/>
    </location>
</feature>
<comment type="caution">
    <text evidence="11">The sequence shown here is derived from an EMBL/GenBank/DDBJ whole genome shotgun (WGS) entry which is preliminary data.</text>
</comment>
<keyword evidence="3 9" id="KW-0597">Phosphoprotein</keyword>
<dbReference type="GO" id="GO:0006281">
    <property type="term" value="P:DNA repair"/>
    <property type="evidence" value="ECO:0007669"/>
    <property type="project" value="UniProtKB-UniRule"/>
</dbReference>
<feature type="region of interest" description="Disordered" evidence="10">
    <location>
        <begin position="86"/>
        <end position="223"/>
    </location>
</feature>
<evidence type="ECO:0000256" key="7">
    <source>
        <dbReference type="ARBA" id="ARBA00023242"/>
    </source>
</evidence>
<evidence type="ECO:0000256" key="8">
    <source>
        <dbReference type="ARBA" id="ARBA00029496"/>
    </source>
</evidence>
<feature type="region of interest" description="Disordered" evidence="10">
    <location>
        <begin position="258"/>
        <end position="289"/>
    </location>
</feature>
<feature type="region of interest" description="Disordered" evidence="10">
    <location>
        <begin position="455"/>
        <end position="500"/>
    </location>
</feature>
<feature type="compositionally biased region" description="Low complexity" evidence="10">
    <location>
        <begin position="608"/>
        <end position="623"/>
    </location>
</feature>
<dbReference type="Proteomes" id="UP000770015">
    <property type="component" value="Unassembled WGS sequence"/>
</dbReference>
<feature type="compositionally biased region" description="Basic and acidic residues" evidence="10">
    <location>
        <begin position="94"/>
        <end position="159"/>
    </location>
</feature>
<dbReference type="EMBL" id="JAGSXJ010000002">
    <property type="protein sequence ID" value="KAH6695758.1"/>
    <property type="molecule type" value="Genomic_DNA"/>
</dbReference>
<comment type="subunit">
    <text evidence="9">Forms a heterodimer with SLX1.</text>
</comment>
<feature type="compositionally biased region" description="Basic residues" evidence="10">
    <location>
        <begin position="331"/>
        <end position="341"/>
    </location>
</feature>
<evidence type="ECO:0000256" key="1">
    <source>
        <dbReference type="ARBA" id="ARBA00004123"/>
    </source>
</evidence>
<keyword evidence="6 9" id="KW-0234">DNA repair</keyword>
<dbReference type="GO" id="GO:0033557">
    <property type="term" value="C:Slx1-Slx4 complex"/>
    <property type="evidence" value="ECO:0007669"/>
    <property type="project" value="UniProtKB-UniRule"/>
</dbReference>
<feature type="compositionally biased region" description="Pro residues" evidence="10">
    <location>
        <begin position="477"/>
        <end position="496"/>
    </location>
</feature>
<dbReference type="AlphaFoldDB" id="A0A9P8VNF1"/>
<feature type="compositionally biased region" description="Polar residues" evidence="10">
    <location>
        <begin position="213"/>
        <end position="223"/>
    </location>
</feature>
<sequence length="816" mass="88411">MSSPFRRPQVPLSSSPLPSLDQILSQIKKPEIPTIESPRMFTTASSFIRPDPNPIDLTTPVRAPSEPIEVDDEVVVVKILPSGLRKRRKKGTKKLLEWKSLPKPETTTPKDDKPWRKYQETPSPDSKKTKETRGKAKQEEVVRSRHFETKEEPEKEQEKKKRAKKELRPKASHEPLLLAPAERRRADWTPPPADKVIELSSPAPLAIAPSSAQDPKSTAVESGQSFGSLLEVYGLAEEEPVAEAVAGPGPVTEMLRKRKLAEAAAKEAEAPSKDTSPVKKPAKKRKPRTITEVATAAYALPEPEPAPTVSMLDYLAPDPAAGDKTNPDGRKVRKARPKKAKPLPPSEPILLSPGTAIRQVYAQDFVFGTSSQLVLGGMSPVLAKPRAPPPLFADEDPFATPINSDAVEPEPKKKLWAVGARDEDGRLMDLPVIDLVEEMDVDAMGLEINPFGYAGARPTQKKEETPQLEDPFLSSDPPEPTTLPPKDIPLPEPKTLPPKTATLPAEASIAALGQAAYTPPNTIPTSQQPAEAAPSIAITAAPIPKPTGPPRPKYDLFTDAQLAREVAKFGFKSIKRRTAMLALLHQCWESKNGSRAPLSPLPSNRSMSTTAATSAPAKVAASPKKPRGRPRKASTAVTVELDPTEPPPSEAAPKTPEKRKRAAPKPKTKGKVVIEIPDSEADDSDDMDVCASSPEMTFSSPGDGDGDVTLSLDDKMEGSLAVGADNDQSSLMSCITQAVRSAPPTTDPTQPSWHEKMLMYEPVILEDLAAWLNTGPLTGAGYDGEVSPGEVKQWCESKSVCCLWRMNISGKERKRF</sequence>
<evidence type="ECO:0000256" key="6">
    <source>
        <dbReference type="ARBA" id="ARBA00023204"/>
    </source>
</evidence>
<comment type="PTM">
    <text evidence="9">Phosphorylated in response to DNA damage.</text>
</comment>
<keyword evidence="4 9" id="KW-0227">DNA damage</keyword>
<dbReference type="GO" id="GO:0006355">
    <property type="term" value="P:regulation of DNA-templated transcription"/>
    <property type="evidence" value="ECO:0007669"/>
    <property type="project" value="InterPro"/>
</dbReference>
<dbReference type="InterPro" id="IPR000637">
    <property type="entry name" value="HMGI/Y_DNA-bd_CS"/>
</dbReference>
<comment type="function">
    <text evidence="9">Regulatory subunit of the SLX1-SLX4 structure-specific endonuclease that resolves DNA secondary structures generated during DNA repair and recombination. Has endonuclease activity towards branched DNA substrates, introducing single-strand cuts in duplex DNA close to junctions with ss-DNA.</text>
</comment>
<feature type="region of interest" description="Disordered" evidence="10">
    <location>
        <begin position="592"/>
        <end position="687"/>
    </location>
</feature>
<dbReference type="InterPro" id="IPR027784">
    <property type="entry name" value="Slx4_ascomycetes"/>
</dbReference>
<feature type="compositionally biased region" description="Basic and acidic residues" evidence="10">
    <location>
        <begin position="260"/>
        <end position="272"/>
    </location>
</feature>
<comment type="similarity">
    <text evidence="2 9">Belongs to the SLX4 family.</text>
</comment>
<feature type="compositionally biased region" description="Acidic residues" evidence="10">
    <location>
        <begin position="677"/>
        <end position="687"/>
    </location>
</feature>
<evidence type="ECO:0000256" key="2">
    <source>
        <dbReference type="ARBA" id="ARBA00006661"/>
    </source>
</evidence>
<reference evidence="11" key="1">
    <citation type="journal article" date="2021" name="Nat. Commun.">
        <title>Genetic determinants of endophytism in the Arabidopsis root mycobiome.</title>
        <authorList>
            <person name="Mesny F."/>
            <person name="Miyauchi S."/>
            <person name="Thiergart T."/>
            <person name="Pickel B."/>
            <person name="Atanasova L."/>
            <person name="Karlsson M."/>
            <person name="Huettel B."/>
            <person name="Barry K.W."/>
            <person name="Haridas S."/>
            <person name="Chen C."/>
            <person name="Bauer D."/>
            <person name="Andreopoulos W."/>
            <person name="Pangilinan J."/>
            <person name="LaButti K."/>
            <person name="Riley R."/>
            <person name="Lipzen A."/>
            <person name="Clum A."/>
            <person name="Drula E."/>
            <person name="Henrissat B."/>
            <person name="Kohler A."/>
            <person name="Grigoriev I.V."/>
            <person name="Martin F.M."/>
            <person name="Hacquard S."/>
        </authorList>
    </citation>
    <scope>NUCLEOTIDE SEQUENCE</scope>
    <source>
        <strain evidence="11">MPI-SDFR-AT-0117</strain>
    </source>
</reference>
<dbReference type="GO" id="GO:0006310">
    <property type="term" value="P:DNA recombination"/>
    <property type="evidence" value="ECO:0007669"/>
    <property type="project" value="UniProtKB-UniRule"/>
</dbReference>
<evidence type="ECO:0000256" key="9">
    <source>
        <dbReference type="HAMAP-Rule" id="MF_03110"/>
    </source>
</evidence>
<dbReference type="CDD" id="cd22999">
    <property type="entry name" value="SAP_SLX4"/>
    <property type="match status" value="1"/>
</dbReference>
<evidence type="ECO:0000256" key="3">
    <source>
        <dbReference type="ARBA" id="ARBA00022553"/>
    </source>
</evidence>
<dbReference type="OrthoDB" id="5349119at2759"/>
<dbReference type="PROSITE" id="PS00354">
    <property type="entry name" value="HMGI_Y"/>
    <property type="match status" value="1"/>
</dbReference>
<accession>A0A9P8VNF1</accession>
<keyword evidence="7 9" id="KW-0539">Nucleus</keyword>
<name>A0A9P8VNF1_9PEZI</name>
<dbReference type="HAMAP" id="MF_03110">
    <property type="entry name" value="Endonuc_su_Slx4"/>
    <property type="match status" value="1"/>
</dbReference>
<comment type="subcellular location">
    <subcellularLocation>
        <location evidence="1 9">Nucleus</location>
    </subcellularLocation>
</comment>
<evidence type="ECO:0000313" key="12">
    <source>
        <dbReference type="Proteomes" id="UP000770015"/>
    </source>
</evidence>
<proteinExistence type="inferred from homology"/>
<gene>
    <name evidence="9" type="primary">SLX4</name>
    <name evidence="11" type="ORF">F5X68DRAFT_258293</name>
</gene>
<protein>
    <recommendedName>
        <fullName evidence="8 9">Structure-specific endonuclease subunit SLX4</fullName>
    </recommendedName>
</protein>
<dbReference type="GO" id="GO:0017108">
    <property type="term" value="F:5'-flap endonuclease activity"/>
    <property type="evidence" value="ECO:0007669"/>
    <property type="project" value="InterPro"/>
</dbReference>
<keyword evidence="12" id="KW-1185">Reference proteome</keyword>
<evidence type="ECO:0000256" key="4">
    <source>
        <dbReference type="ARBA" id="ARBA00022763"/>
    </source>
</evidence>
<evidence type="ECO:0000256" key="5">
    <source>
        <dbReference type="ARBA" id="ARBA00023172"/>
    </source>
</evidence>
<dbReference type="InterPro" id="IPR018574">
    <property type="entry name" value="Structure-sp_endonuc_su_Slx4"/>
</dbReference>
<dbReference type="Pfam" id="PF09494">
    <property type="entry name" value="Slx4"/>
    <property type="match status" value="1"/>
</dbReference>
<organism evidence="11 12">
    <name type="scientific">Plectosphaerella plurivora</name>
    <dbReference type="NCBI Taxonomy" id="936078"/>
    <lineage>
        <taxon>Eukaryota</taxon>
        <taxon>Fungi</taxon>
        <taxon>Dikarya</taxon>
        <taxon>Ascomycota</taxon>
        <taxon>Pezizomycotina</taxon>
        <taxon>Sordariomycetes</taxon>
        <taxon>Hypocreomycetidae</taxon>
        <taxon>Glomerellales</taxon>
        <taxon>Plectosphaerellaceae</taxon>
        <taxon>Plectosphaerella</taxon>
    </lineage>
</organism>
<evidence type="ECO:0000313" key="11">
    <source>
        <dbReference type="EMBL" id="KAH6695758.1"/>
    </source>
</evidence>
<feature type="compositionally biased region" description="Basic residues" evidence="10">
    <location>
        <begin position="657"/>
        <end position="670"/>
    </location>
</feature>
<dbReference type="GO" id="GO:0006260">
    <property type="term" value="P:DNA replication"/>
    <property type="evidence" value="ECO:0007669"/>
    <property type="project" value="InterPro"/>
</dbReference>
<keyword evidence="5 9" id="KW-0233">DNA recombination</keyword>
<feature type="region of interest" description="Disordered" evidence="10">
    <location>
        <begin position="309"/>
        <end position="350"/>
    </location>
</feature>